<keyword evidence="1" id="KW-0472">Membrane</keyword>
<feature type="transmembrane region" description="Helical" evidence="1">
    <location>
        <begin position="67"/>
        <end position="86"/>
    </location>
</feature>
<evidence type="ECO:0000256" key="1">
    <source>
        <dbReference type="SAM" id="Phobius"/>
    </source>
</evidence>
<proteinExistence type="predicted"/>
<name>A0ABS1THH8_9CLOT</name>
<feature type="transmembrane region" description="Helical" evidence="1">
    <location>
        <begin position="128"/>
        <end position="148"/>
    </location>
</feature>
<keyword evidence="1" id="KW-0812">Transmembrane</keyword>
<gene>
    <name evidence="2" type="ORF">JK636_22850</name>
</gene>
<reference evidence="2 3" key="1">
    <citation type="submission" date="2021-01" db="EMBL/GenBank/DDBJ databases">
        <title>Genome public.</title>
        <authorList>
            <person name="Liu C."/>
            <person name="Sun Q."/>
        </authorList>
    </citation>
    <scope>NUCLEOTIDE SEQUENCE [LARGE SCALE GENOMIC DNA]</scope>
    <source>
        <strain evidence="2 3">YIM B02515</strain>
    </source>
</reference>
<organism evidence="2 3">
    <name type="scientific">Clostridium rhizosphaerae</name>
    <dbReference type="NCBI Taxonomy" id="2803861"/>
    <lineage>
        <taxon>Bacteria</taxon>
        <taxon>Bacillati</taxon>
        <taxon>Bacillota</taxon>
        <taxon>Clostridia</taxon>
        <taxon>Eubacteriales</taxon>
        <taxon>Clostridiaceae</taxon>
        <taxon>Clostridium</taxon>
    </lineage>
</organism>
<dbReference type="NCBIfam" id="NF041644">
    <property type="entry name" value="CBO0543_fam"/>
    <property type="match status" value="1"/>
</dbReference>
<dbReference type="InterPro" id="IPR048147">
    <property type="entry name" value="CBO0543-like"/>
</dbReference>
<dbReference type="RefSeq" id="WP_202751310.1">
    <property type="nucleotide sequence ID" value="NZ_JAESWC010000024.1"/>
</dbReference>
<sequence>MRNKKEKIILTGLFVLCTASLPLLFKGPKKRENQLIFFSKGVLATLIDAYVVGTKRVEYPVRPLPKIFKTNILMDVLFFPLLSVAWVKHSYNDNLKKILLKSLSWSVPMSIGQWYFEKHTKIFKWNKWSPLHTFGSVTFTLLTIRGLVGLDRKLDKNDDVLDNSKDVSDRQEDVSDKLINV</sequence>
<dbReference type="Proteomes" id="UP000632377">
    <property type="component" value="Unassembled WGS sequence"/>
</dbReference>
<evidence type="ECO:0000313" key="2">
    <source>
        <dbReference type="EMBL" id="MBL4938547.1"/>
    </source>
</evidence>
<protein>
    <submittedName>
        <fullName evidence="2">Uncharacterized protein</fullName>
    </submittedName>
</protein>
<keyword evidence="3" id="KW-1185">Reference proteome</keyword>
<evidence type="ECO:0000313" key="3">
    <source>
        <dbReference type="Proteomes" id="UP000632377"/>
    </source>
</evidence>
<comment type="caution">
    <text evidence="2">The sequence shown here is derived from an EMBL/GenBank/DDBJ whole genome shotgun (WGS) entry which is preliminary data.</text>
</comment>
<dbReference type="EMBL" id="JAESWC010000024">
    <property type="protein sequence ID" value="MBL4938547.1"/>
    <property type="molecule type" value="Genomic_DNA"/>
</dbReference>
<keyword evidence="1" id="KW-1133">Transmembrane helix</keyword>
<accession>A0ABS1THH8</accession>